<feature type="region of interest" description="Disordered" evidence="4">
    <location>
        <begin position="195"/>
        <end position="215"/>
    </location>
</feature>
<dbReference type="InterPro" id="IPR000757">
    <property type="entry name" value="Beta-glucanase-like"/>
</dbReference>
<dbReference type="GO" id="GO:0005576">
    <property type="term" value="C:extracellular region"/>
    <property type="evidence" value="ECO:0007669"/>
    <property type="project" value="UniProtKB-SubCell"/>
</dbReference>
<evidence type="ECO:0000259" key="6">
    <source>
        <dbReference type="PROSITE" id="PS51762"/>
    </source>
</evidence>
<feature type="chain" id="PRO_5039374638" evidence="5">
    <location>
        <begin position="23"/>
        <end position="751"/>
    </location>
</feature>
<keyword evidence="2" id="KW-0964">Secreted</keyword>
<comment type="caution">
    <text evidence="7">The sequence shown here is derived from an EMBL/GenBank/DDBJ whole genome shotgun (WGS) entry which is preliminary data.</text>
</comment>
<reference evidence="7 8" key="1">
    <citation type="submission" date="2014-12" db="EMBL/GenBank/DDBJ databases">
        <title>Genome sequencing of Arthrobacter phenanthrenivorans SWC37.</title>
        <authorList>
            <person name="Tan P.W."/>
            <person name="Chan K.-G."/>
        </authorList>
    </citation>
    <scope>NUCLEOTIDE SEQUENCE [LARGE SCALE GENOMIC DNA]</scope>
    <source>
        <strain evidence="7 8">SWC37</strain>
    </source>
</reference>
<dbReference type="Gene3D" id="2.60.120.200">
    <property type="match status" value="1"/>
</dbReference>
<evidence type="ECO:0000313" key="8">
    <source>
        <dbReference type="Proteomes" id="UP000031196"/>
    </source>
</evidence>
<feature type="compositionally biased region" description="Polar residues" evidence="4">
    <location>
        <begin position="474"/>
        <end position="484"/>
    </location>
</feature>
<dbReference type="InterPro" id="IPR013320">
    <property type="entry name" value="ConA-like_dom_sf"/>
</dbReference>
<dbReference type="Pfam" id="PF24517">
    <property type="entry name" value="CBM96"/>
    <property type="match status" value="1"/>
</dbReference>
<dbReference type="PANTHER" id="PTHR45867:SF3">
    <property type="entry name" value="ACID PHOSPHATASE TYPE 7"/>
    <property type="match status" value="1"/>
</dbReference>
<dbReference type="OrthoDB" id="9809583at2"/>
<evidence type="ECO:0000256" key="1">
    <source>
        <dbReference type="ARBA" id="ARBA00004613"/>
    </source>
</evidence>
<dbReference type="CDD" id="cd00413">
    <property type="entry name" value="Glyco_hydrolase_16"/>
    <property type="match status" value="1"/>
</dbReference>
<comment type="subcellular location">
    <subcellularLocation>
        <location evidence="1">Secreted</location>
    </subcellularLocation>
</comment>
<organism evidence="7 8">
    <name type="scientific">Pseudarthrobacter phenanthrenivorans</name>
    <name type="common">Arthrobacter phenanthrenivorans</name>
    <dbReference type="NCBI Taxonomy" id="361575"/>
    <lineage>
        <taxon>Bacteria</taxon>
        <taxon>Bacillati</taxon>
        <taxon>Actinomycetota</taxon>
        <taxon>Actinomycetes</taxon>
        <taxon>Micrococcales</taxon>
        <taxon>Micrococcaceae</taxon>
        <taxon>Pseudarthrobacter</taxon>
    </lineage>
</organism>
<feature type="signal peptide" evidence="5">
    <location>
        <begin position="1"/>
        <end position="22"/>
    </location>
</feature>
<dbReference type="AlphaFoldDB" id="A0A0B4DX42"/>
<keyword evidence="7" id="KW-0378">Hydrolase</keyword>
<feature type="region of interest" description="Disordered" evidence="4">
    <location>
        <begin position="427"/>
        <end position="484"/>
    </location>
</feature>
<dbReference type="InterPro" id="IPR029052">
    <property type="entry name" value="Metallo-depent_PP-like"/>
</dbReference>
<feature type="domain" description="GH16" evidence="6">
    <location>
        <begin position="219"/>
        <end position="428"/>
    </location>
</feature>
<dbReference type="Proteomes" id="UP000031196">
    <property type="component" value="Unassembled WGS sequence"/>
</dbReference>
<evidence type="ECO:0000256" key="2">
    <source>
        <dbReference type="ARBA" id="ARBA00022525"/>
    </source>
</evidence>
<name>A0A0B4DX42_PSEPS</name>
<feature type="compositionally biased region" description="Pro residues" evidence="4">
    <location>
        <begin position="199"/>
        <end position="209"/>
    </location>
</feature>
<dbReference type="GO" id="GO:0005975">
    <property type="term" value="P:carbohydrate metabolic process"/>
    <property type="evidence" value="ECO:0007669"/>
    <property type="project" value="InterPro"/>
</dbReference>
<dbReference type="Gene3D" id="3.60.21.10">
    <property type="match status" value="1"/>
</dbReference>
<keyword evidence="3 5" id="KW-0732">Signal</keyword>
<evidence type="ECO:0000256" key="4">
    <source>
        <dbReference type="SAM" id="MobiDB-lite"/>
    </source>
</evidence>
<gene>
    <name evidence="7" type="ORF">RM50_03025</name>
</gene>
<dbReference type="PANTHER" id="PTHR45867">
    <property type="entry name" value="PURPLE ACID PHOSPHATASE"/>
    <property type="match status" value="1"/>
</dbReference>
<feature type="compositionally biased region" description="Low complexity" evidence="4">
    <location>
        <begin position="427"/>
        <end position="461"/>
    </location>
</feature>
<accession>A0A0B4DX42</accession>
<evidence type="ECO:0000313" key="7">
    <source>
        <dbReference type="EMBL" id="KIC69050.1"/>
    </source>
</evidence>
<dbReference type="SUPFAM" id="SSF56300">
    <property type="entry name" value="Metallo-dependent phosphatases"/>
    <property type="match status" value="1"/>
</dbReference>
<sequence>MKTIRRSVISALTLLVMLISLAVVGSGANAVGALTVAPSADTYVQADRPTENFGTSVRWSTEGRTSIARSSLLRFNVQVPAGEHITSAKLRAYSEAAATSTEFVDVYTTGGAWTETGVTWNNAPARGTLLGRTGGFSSGAWVEWDVTKGVTANGGEQNFRLESGAQKWLGFKSNQALDAALRPKLVVTTAADTVVTEPTPTPTPTPAPTDPGGVQAAATQNWGAPVAGDEFNYVGAPDATKWSVYKGAGHAGNGIRSPEQVKVDGSTMVMSGTPDGTTAGMSARFANQKYGRWEVRAAGSGDNEYHMVSILWPDSGNWPCDGEVDYAETTGDWNVIKFFQHFSCTNSQTRASKTLDVSQFHNYAVDWSPAGMTGYVDGVKWFEDNDPTHQPPGSMHQTLQLDWFPDTTADGAAEMRVDWVRVYPAAGGTSPAPTPTPTSTTTPAPTSSPAPTATPTTPPSGDSFEFAAAGDMNPSGNTSTSSAAGKNAASIIGSLNDGSLDNFLAIGDFQYDKGTCTALGAWNTVWGGLKAKTYWTAGPNHDVEPGVNDDVDRFMDGQCVNTTKSATSTTLGRFQDALEWYSFDKGNWHILVAPTATWRYNASRAQAMTAEMDADLKAAKAAGKHLAAVYHDPYFTSNTSSHTRFTQAKPWIDMFWNNRVKVLLSGSQHNYERTCPVNNADQCVPDGMQQFQVSTGGIGLRSFTSDPAYVQRKFSDTWGHLRMSLKADGSYTWEFRPVHGGMQTDSGSRTP</sequence>
<protein>
    <submittedName>
        <fullName evidence="7">Glycoside hydrolase</fullName>
    </submittedName>
</protein>
<dbReference type="NCBIfam" id="NF033679">
    <property type="entry name" value="DNRLRE_dom"/>
    <property type="match status" value="1"/>
</dbReference>
<dbReference type="EMBL" id="JWTB01000006">
    <property type="protein sequence ID" value="KIC69050.1"/>
    <property type="molecule type" value="Genomic_DNA"/>
</dbReference>
<dbReference type="GO" id="GO:0004553">
    <property type="term" value="F:hydrolase activity, hydrolyzing O-glycosyl compounds"/>
    <property type="evidence" value="ECO:0007669"/>
    <property type="project" value="InterPro"/>
</dbReference>
<dbReference type="SUPFAM" id="SSF49899">
    <property type="entry name" value="Concanavalin A-like lectins/glucanases"/>
    <property type="match status" value="1"/>
</dbReference>
<dbReference type="PROSITE" id="PS51762">
    <property type="entry name" value="GH16_2"/>
    <property type="match status" value="1"/>
</dbReference>
<evidence type="ECO:0000256" key="3">
    <source>
        <dbReference type="ARBA" id="ARBA00022729"/>
    </source>
</evidence>
<proteinExistence type="predicted"/>
<evidence type="ECO:0000256" key="5">
    <source>
        <dbReference type="SAM" id="SignalP"/>
    </source>
</evidence>
<dbReference type="InterPro" id="IPR055372">
    <property type="entry name" value="CBM96"/>
</dbReference>
<dbReference type="Pfam" id="PF00722">
    <property type="entry name" value="Glyco_hydro_16"/>
    <property type="match status" value="1"/>
</dbReference>
<dbReference type="RefSeq" id="WP_043449800.1">
    <property type="nucleotide sequence ID" value="NZ_JWTB01000006.1"/>
</dbReference>